<dbReference type="SUPFAM" id="SSF50386">
    <property type="entry name" value="STI-like"/>
    <property type="match status" value="1"/>
</dbReference>
<dbReference type="Proteomes" id="UP000436088">
    <property type="component" value="Unassembled WGS sequence"/>
</dbReference>
<name>A0A6A3AYZ0_HIBSY</name>
<keyword evidence="2" id="KW-1185">Reference proteome</keyword>
<dbReference type="PANTHER" id="PTHR33107">
    <property type="entry name" value="KUNITZ TRYPSIN INHIBITOR 2"/>
    <property type="match status" value="1"/>
</dbReference>
<evidence type="ECO:0000313" key="2">
    <source>
        <dbReference type="Proteomes" id="UP000436088"/>
    </source>
</evidence>
<proteinExistence type="predicted"/>
<comment type="caution">
    <text evidence="1">The sequence shown here is derived from an EMBL/GenBank/DDBJ whole genome shotgun (WGS) entry which is preliminary data.</text>
</comment>
<accession>A0A6A3AYZ0</accession>
<gene>
    <name evidence="1" type="ORF">F3Y22_tig00110328pilonHSYRG00113</name>
</gene>
<dbReference type="PANTHER" id="PTHR33107:SF5">
    <property type="entry name" value="KUNITZ TRYPSIN INHIBITOR 5"/>
    <property type="match status" value="1"/>
</dbReference>
<dbReference type="Gene3D" id="2.80.10.50">
    <property type="match status" value="2"/>
</dbReference>
<dbReference type="GO" id="GO:0004866">
    <property type="term" value="F:endopeptidase inhibitor activity"/>
    <property type="evidence" value="ECO:0007669"/>
    <property type="project" value="InterPro"/>
</dbReference>
<reference evidence="1" key="1">
    <citation type="submission" date="2019-09" db="EMBL/GenBank/DDBJ databases">
        <title>Draft genome information of white flower Hibiscus syriacus.</title>
        <authorList>
            <person name="Kim Y.-M."/>
        </authorList>
    </citation>
    <scope>NUCLEOTIDE SEQUENCE [LARGE SCALE GENOMIC DNA]</scope>
    <source>
        <strain evidence="1">YM2019G1</strain>
    </source>
</reference>
<dbReference type="AlphaFoldDB" id="A0A6A3AYZ0"/>
<protein>
    <submittedName>
        <fullName evidence="1">Uncharacterized protein</fullName>
    </submittedName>
</protein>
<evidence type="ECO:0000313" key="1">
    <source>
        <dbReference type="EMBL" id="KAE8709666.1"/>
    </source>
</evidence>
<dbReference type="PROSITE" id="PS00283">
    <property type="entry name" value="SOYBEAN_KUNITZ"/>
    <property type="match status" value="1"/>
</dbReference>
<dbReference type="InterPro" id="IPR002160">
    <property type="entry name" value="Prot_inh_Kunz-lg"/>
</dbReference>
<dbReference type="SMART" id="SM00452">
    <property type="entry name" value="STI"/>
    <property type="match status" value="1"/>
</dbReference>
<sequence length="172" mass="18533">MNSWSVVLTSGGCSSIVAITHIRTNSLLRHSFLLLFSTSSFFSSLANAARKPVLDSEGKALRSGVQYYIVSTQGAGGALLASRSFVPGADPECKTSTTWKVDDYDPSSGKWWLTLGGGVGNPVPDFDELVQNQERVSYNSKVRLGLAKGDGASFYFFKAPNAIKQVVEKQSE</sequence>
<dbReference type="EMBL" id="VEPZ02000934">
    <property type="protein sequence ID" value="KAE8709666.1"/>
    <property type="molecule type" value="Genomic_DNA"/>
</dbReference>
<organism evidence="1 2">
    <name type="scientific">Hibiscus syriacus</name>
    <name type="common">Rose of Sharon</name>
    <dbReference type="NCBI Taxonomy" id="106335"/>
    <lineage>
        <taxon>Eukaryota</taxon>
        <taxon>Viridiplantae</taxon>
        <taxon>Streptophyta</taxon>
        <taxon>Embryophyta</taxon>
        <taxon>Tracheophyta</taxon>
        <taxon>Spermatophyta</taxon>
        <taxon>Magnoliopsida</taxon>
        <taxon>eudicotyledons</taxon>
        <taxon>Gunneridae</taxon>
        <taxon>Pentapetalae</taxon>
        <taxon>rosids</taxon>
        <taxon>malvids</taxon>
        <taxon>Malvales</taxon>
        <taxon>Malvaceae</taxon>
        <taxon>Malvoideae</taxon>
        <taxon>Hibiscus</taxon>
    </lineage>
</organism>
<dbReference type="InterPro" id="IPR011065">
    <property type="entry name" value="Kunitz_inhibitor_STI-like_sf"/>
</dbReference>